<evidence type="ECO:0000256" key="12">
    <source>
        <dbReference type="ARBA" id="ARBA00032932"/>
    </source>
</evidence>
<dbReference type="GO" id="GO:0009252">
    <property type="term" value="P:peptidoglycan biosynthetic process"/>
    <property type="evidence" value="ECO:0007669"/>
    <property type="project" value="UniProtKB-KW"/>
</dbReference>
<evidence type="ECO:0000256" key="1">
    <source>
        <dbReference type="ARBA" id="ARBA00004651"/>
    </source>
</evidence>
<dbReference type="GO" id="GO:0071555">
    <property type="term" value="P:cell wall organization"/>
    <property type="evidence" value="ECO:0007669"/>
    <property type="project" value="UniProtKB-KW"/>
</dbReference>
<dbReference type="PANTHER" id="PTHR30622:SF2">
    <property type="entry name" value="UNDECAPRENYL-DIPHOSPHATASE"/>
    <property type="match status" value="1"/>
</dbReference>
<evidence type="ECO:0000256" key="8">
    <source>
        <dbReference type="ARBA" id="ARBA00022989"/>
    </source>
</evidence>
<evidence type="ECO:0000256" key="11">
    <source>
        <dbReference type="ARBA" id="ARBA00032707"/>
    </source>
</evidence>
<comment type="miscellaneous">
    <text evidence="14">Bacitracin is thought to be involved in the inhibition of peptidoglycan synthesis by sequestering undecaprenyl diphosphate, thereby reducing the pool of lipid carrier available.</text>
</comment>
<evidence type="ECO:0000256" key="4">
    <source>
        <dbReference type="ARBA" id="ARBA00021581"/>
    </source>
</evidence>
<feature type="transmembrane region" description="Helical" evidence="14">
    <location>
        <begin position="244"/>
        <end position="261"/>
    </location>
</feature>
<feature type="transmembrane region" description="Helical" evidence="14">
    <location>
        <begin position="40"/>
        <end position="59"/>
    </location>
</feature>
<evidence type="ECO:0000256" key="9">
    <source>
        <dbReference type="ARBA" id="ARBA00023136"/>
    </source>
</evidence>
<dbReference type="AlphaFoldDB" id="A0A532UY16"/>
<dbReference type="HAMAP" id="MF_01006">
    <property type="entry name" value="Undec_diphosphatase"/>
    <property type="match status" value="1"/>
</dbReference>
<evidence type="ECO:0000313" key="16">
    <source>
        <dbReference type="Proteomes" id="UP000319619"/>
    </source>
</evidence>
<name>A0A532UY16_UNCL8</name>
<keyword evidence="8 14" id="KW-1133">Transmembrane helix</keyword>
<dbReference type="InterPro" id="IPR003824">
    <property type="entry name" value="UppP"/>
</dbReference>
<evidence type="ECO:0000256" key="3">
    <source>
        <dbReference type="ARBA" id="ARBA00012374"/>
    </source>
</evidence>
<dbReference type="NCBIfam" id="TIGR00753">
    <property type="entry name" value="undec_PP_bacA"/>
    <property type="match status" value="1"/>
</dbReference>
<comment type="catalytic activity">
    <reaction evidence="13 14">
        <text>di-trans,octa-cis-undecaprenyl diphosphate + H2O = di-trans,octa-cis-undecaprenyl phosphate + phosphate + H(+)</text>
        <dbReference type="Rhea" id="RHEA:28094"/>
        <dbReference type="ChEBI" id="CHEBI:15377"/>
        <dbReference type="ChEBI" id="CHEBI:15378"/>
        <dbReference type="ChEBI" id="CHEBI:43474"/>
        <dbReference type="ChEBI" id="CHEBI:58405"/>
        <dbReference type="ChEBI" id="CHEBI:60392"/>
        <dbReference type="EC" id="3.6.1.27"/>
    </reaction>
</comment>
<keyword evidence="7 14" id="KW-0378">Hydrolase</keyword>
<comment type="caution">
    <text evidence="15">The sequence shown here is derived from an EMBL/GenBank/DDBJ whole genome shotgun (WGS) entry which is preliminary data.</text>
</comment>
<accession>A0A532UY16</accession>
<evidence type="ECO:0000256" key="13">
    <source>
        <dbReference type="ARBA" id="ARBA00047594"/>
    </source>
</evidence>
<keyword evidence="14" id="KW-0961">Cell wall biogenesis/degradation</keyword>
<proteinExistence type="inferred from homology"/>
<evidence type="ECO:0000256" key="5">
    <source>
        <dbReference type="ARBA" id="ARBA00022475"/>
    </source>
</evidence>
<comment type="subcellular location">
    <subcellularLocation>
        <location evidence="1 14">Cell membrane</location>
        <topology evidence="1 14">Multi-pass membrane protein</topology>
    </subcellularLocation>
</comment>
<keyword evidence="6 14" id="KW-0812">Transmembrane</keyword>
<dbReference type="Proteomes" id="UP000319619">
    <property type="component" value="Unassembled WGS sequence"/>
</dbReference>
<evidence type="ECO:0000313" key="15">
    <source>
        <dbReference type="EMBL" id="TKJ39838.1"/>
    </source>
</evidence>
<keyword evidence="5 14" id="KW-1003">Cell membrane</keyword>
<dbReference type="GO" id="GO:0008360">
    <property type="term" value="P:regulation of cell shape"/>
    <property type="evidence" value="ECO:0007669"/>
    <property type="project" value="UniProtKB-KW"/>
</dbReference>
<protein>
    <recommendedName>
        <fullName evidence="4 14">Undecaprenyl-diphosphatase</fullName>
        <ecNumber evidence="3 14">3.6.1.27</ecNumber>
    </recommendedName>
    <alternativeName>
        <fullName evidence="12 14">Bacitracin resistance protein</fullName>
    </alternativeName>
    <alternativeName>
        <fullName evidence="11 14">Undecaprenyl pyrophosphate phosphatase</fullName>
    </alternativeName>
</protein>
<dbReference type="Pfam" id="PF02673">
    <property type="entry name" value="BacA"/>
    <property type="match status" value="1"/>
</dbReference>
<keyword evidence="14" id="KW-0573">Peptidoglycan synthesis</keyword>
<keyword evidence="9 14" id="KW-0472">Membrane</keyword>
<feature type="transmembrane region" description="Helical" evidence="14">
    <location>
        <begin position="107"/>
        <end position="128"/>
    </location>
</feature>
<organism evidence="15 16">
    <name type="scientific">candidate division LCP-89 bacterium B3_LCP</name>
    <dbReference type="NCBI Taxonomy" id="2012998"/>
    <lineage>
        <taxon>Bacteria</taxon>
        <taxon>Pseudomonadati</taxon>
        <taxon>Bacteria division LCP-89</taxon>
    </lineage>
</organism>
<evidence type="ECO:0000256" key="6">
    <source>
        <dbReference type="ARBA" id="ARBA00022692"/>
    </source>
</evidence>
<dbReference type="GO" id="GO:0046677">
    <property type="term" value="P:response to antibiotic"/>
    <property type="evidence" value="ECO:0007669"/>
    <property type="project" value="UniProtKB-UniRule"/>
</dbReference>
<feature type="transmembrane region" description="Helical" evidence="14">
    <location>
        <begin position="83"/>
        <end position="101"/>
    </location>
</feature>
<keyword evidence="14" id="KW-0133">Cell shape</keyword>
<evidence type="ECO:0000256" key="7">
    <source>
        <dbReference type="ARBA" id="ARBA00022801"/>
    </source>
</evidence>
<comment type="similarity">
    <text evidence="2 14">Belongs to the UppP family.</text>
</comment>
<dbReference type="GO" id="GO:0050380">
    <property type="term" value="F:undecaprenyl-diphosphatase activity"/>
    <property type="evidence" value="ECO:0007669"/>
    <property type="project" value="UniProtKB-UniRule"/>
</dbReference>
<dbReference type="PANTHER" id="PTHR30622">
    <property type="entry name" value="UNDECAPRENYL-DIPHOSPHATASE"/>
    <property type="match status" value="1"/>
</dbReference>
<gene>
    <name evidence="14 15" type="primary">uppP</name>
    <name evidence="15" type="ORF">CEE37_11210</name>
</gene>
<evidence type="ECO:0000256" key="14">
    <source>
        <dbReference type="HAMAP-Rule" id="MF_01006"/>
    </source>
</evidence>
<dbReference type="GO" id="GO:0005886">
    <property type="term" value="C:plasma membrane"/>
    <property type="evidence" value="ECO:0007669"/>
    <property type="project" value="UniProtKB-SubCell"/>
</dbReference>
<dbReference type="EMBL" id="NJBN01000007">
    <property type="protein sequence ID" value="TKJ39838.1"/>
    <property type="molecule type" value="Genomic_DNA"/>
</dbReference>
<reference evidence="15 16" key="1">
    <citation type="submission" date="2017-06" db="EMBL/GenBank/DDBJ databases">
        <title>Novel microbial phyla capable of carbon fixation and sulfur reduction in deep-sea sediments.</title>
        <authorList>
            <person name="Huang J."/>
            <person name="Baker B."/>
            <person name="Wang Y."/>
        </authorList>
    </citation>
    <scope>NUCLEOTIDE SEQUENCE [LARGE SCALE GENOMIC DNA]</scope>
    <source>
        <strain evidence="15">B3_LCP</strain>
    </source>
</reference>
<feature type="transmembrane region" description="Helical" evidence="14">
    <location>
        <begin position="214"/>
        <end position="232"/>
    </location>
</feature>
<sequence length="262" mass="28546">MDILSAILLGLIQGLTEFLPVSSSGHLVLSQHLLGFHGPNLAFDVLVHLATLFAVVLYFRKDILSIFSSALARSDDNIDGRRWLLMIAIGTVPTAIIGFTFREQFEAIFATPKLTAVMLWVTAIILIASDRVRVKVNSSRSRLTVPRAIMVGIVQGLAIIPGISRSGSTISMGLFSGLNPQIAARFSFLLSVPAIMGATILEFGEIVNIGAQDYLPYSLAALTAFYSGYLAIDILMKMVIKRKLWKFSIYLFVVGLLGLLLT</sequence>
<evidence type="ECO:0000256" key="10">
    <source>
        <dbReference type="ARBA" id="ARBA00023251"/>
    </source>
</evidence>
<comment type="function">
    <text evidence="14">Catalyzes the dephosphorylation of undecaprenyl diphosphate (UPP). Confers resistance to bacitracin.</text>
</comment>
<keyword evidence="10 14" id="KW-0046">Antibiotic resistance</keyword>
<evidence type="ECO:0000256" key="2">
    <source>
        <dbReference type="ARBA" id="ARBA00010621"/>
    </source>
</evidence>
<dbReference type="EC" id="3.6.1.27" evidence="3 14"/>